<evidence type="ECO:0000256" key="1">
    <source>
        <dbReference type="SAM" id="SignalP"/>
    </source>
</evidence>
<reference evidence="2" key="2">
    <citation type="submission" date="2017-02" db="EMBL/GenBank/DDBJ databases">
        <authorList>
            <person name="Peterson S.W."/>
        </authorList>
    </citation>
    <scope>NUCLEOTIDE SEQUENCE</scope>
</reference>
<name>A0A1X9WEC2_DERRE</name>
<proteinExistence type="evidence at transcript level"/>
<reference evidence="2" key="1">
    <citation type="journal article" date="2017" name="Peptides">
        <title>Neuropeptides predicted from the transcriptome analysis of the gray garden slug Deroceras reticulatum.</title>
        <authorList>
            <person name="Ahn S.J."/>
            <person name="Martin R."/>
            <person name="Rao S."/>
            <person name="Choi M.Y."/>
        </authorList>
    </citation>
    <scope>NUCLEOTIDE SEQUENCE</scope>
</reference>
<evidence type="ECO:0000313" key="2">
    <source>
        <dbReference type="EMBL" id="ARS01355.1"/>
    </source>
</evidence>
<protein>
    <submittedName>
        <fullName evidence="2">Allatotropin 2</fullName>
    </submittedName>
</protein>
<dbReference type="AlphaFoldDB" id="A0A1X9WEC2"/>
<feature type="signal peptide" evidence="1">
    <location>
        <begin position="1"/>
        <end position="22"/>
    </location>
</feature>
<accession>A0A1X9WEC2</accession>
<keyword evidence="1" id="KW-0732">Signal</keyword>
<feature type="chain" id="PRO_5012733711" evidence="1">
    <location>
        <begin position="23"/>
        <end position="132"/>
    </location>
</feature>
<sequence>MSRSSVCLILGTILLIVCLCEAAFTDRHYMPNNRQKRGFRGDAATRVAHGFGKRSYMGASRSRLAQLAMETPQGFSDTLDSLVDRSILTVDEFTQLLTMHPDILKALLRKFVDLDGDDILSTEELFTPTSKE</sequence>
<organism evidence="2">
    <name type="scientific">Deroceras reticulatum</name>
    <name type="common">Gray garden slug</name>
    <dbReference type="NCBI Taxonomy" id="145610"/>
    <lineage>
        <taxon>Eukaryota</taxon>
        <taxon>Metazoa</taxon>
        <taxon>Spiralia</taxon>
        <taxon>Lophotrochozoa</taxon>
        <taxon>Mollusca</taxon>
        <taxon>Gastropoda</taxon>
        <taxon>Heterobranchia</taxon>
        <taxon>Euthyneura</taxon>
        <taxon>Panpulmonata</taxon>
        <taxon>Eupulmonata</taxon>
        <taxon>Stylommatophora</taxon>
        <taxon>Helicina</taxon>
        <taxon>Limacoidea</taxon>
        <taxon>Agriolimacidae</taxon>
        <taxon>Deroceras</taxon>
    </lineage>
</organism>
<dbReference type="EMBL" id="KY659254">
    <property type="protein sequence ID" value="ARS01355.1"/>
    <property type="molecule type" value="mRNA"/>
</dbReference>